<feature type="domain" description="RNase H type-1" evidence="1">
    <location>
        <begin position="88"/>
        <end position="210"/>
    </location>
</feature>
<dbReference type="EMBL" id="BSYR01000065">
    <property type="protein sequence ID" value="GMJ13841.1"/>
    <property type="molecule type" value="Genomic_DNA"/>
</dbReference>
<dbReference type="GO" id="GO:0004523">
    <property type="term" value="F:RNA-DNA hybrid ribonuclease activity"/>
    <property type="evidence" value="ECO:0007669"/>
    <property type="project" value="InterPro"/>
</dbReference>
<dbReference type="AlphaFoldDB" id="A0A9W7MX80"/>
<keyword evidence="3" id="KW-1185">Reference proteome</keyword>
<accession>A0A9W7MX80</accession>
<name>A0A9W7MX80_HIBTR</name>
<gene>
    <name evidence="2" type="ORF">HRI_005053300</name>
</gene>
<dbReference type="GO" id="GO:0003676">
    <property type="term" value="F:nucleic acid binding"/>
    <property type="evidence" value="ECO:0007669"/>
    <property type="project" value="InterPro"/>
</dbReference>
<dbReference type="OrthoDB" id="975181at2759"/>
<sequence>MALFGIPWTIWLSRNERVFSNKSLPIDQIFDLAVLRIGHWAKCKWPNAIASLSDFRRMPNEARVLPTPTGRPKSGSWEPPSNGWMKFNVDAAVKWSFGSAGIGGVLRNQDGVILLKFSKHIGRNNPTMAELLGIVEACEIYERSSWGAAHPVLIESDSSLAVKWINNNDDAPIGFKDVASTISIKCRSNGWKVGFAYRESNDLAHAMARDGLLRRETNWIRNGG</sequence>
<dbReference type="SUPFAM" id="SSF53098">
    <property type="entry name" value="Ribonuclease H-like"/>
    <property type="match status" value="1"/>
</dbReference>
<dbReference type="InterPro" id="IPR002156">
    <property type="entry name" value="RNaseH_domain"/>
</dbReference>
<dbReference type="PANTHER" id="PTHR47723:SF22">
    <property type="entry name" value="RNASE H TYPE-1 DOMAIN-CONTAINING PROTEIN"/>
    <property type="match status" value="1"/>
</dbReference>
<evidence type="ECO:0000313" key="2">
    <source>
        <dbReference type="EMBL" id="GMJ13841.1"/>
    </source>
</evidence>
<comment type="caution">
    <text evidence="2">The sequence shown here is derived from an EMBL/GenBank/DDBJ whole genome shotgun (WGS) entry which is preliminary data.</text>
</comment>
<dbReference type="Pfam" id="PF13456">
    <property type="entry name" value="RVT_3"/>
    <property type="match status" value="1"/>
</dbReference>
<dbReference type="Proteomes" id="UP001165190">
    <property type="component" value="Unassembled WGS sequence"/>
</dbReference>
<evidence type="ECO:0000313" key="3">
    <source>
        <dbReference type="Proteomes" id="UP001165190"/>
    </source>
</evidence>
<protein>
    <recommendedName>
        <fullName evidence="1">RNase H type-1 domain-containing protein</fullName>
    </recommendedName>
</protein>
<dbReference type="InterPro" id="IPR044730">
    <property type="entry name" value="RNase_H-like_dom_plant"/>
</dbReference>
<dbReference type="Gene3D" id="3.30.420.10">
    <property type="entry name" value="Ribonuclease H-like superfamily/Ribonuclease H"/>
    <property type="match status" value="1"/>
</dbReference>
<organism evidence="2 3">
    <name type="scientific">Hibiscus trionum</name>
    <name type="common">Flower of an hour</name>
    <dbReference type="NCBI Taxonomy" id="183268"/>
    <lineage>
        <taxon>Eukaryota</taxon>
        <taxon>Viridiplantae</taxon>
        <taxon>Streptophyta</taxon>
        <taxon>Embryophyta</taxon>
        <taxon>Tracheophyta</taxon>
        <taxon>Spermatophyta</taxon>
        <taxon>Magnoliopsida</taxon>
        <taxon>eudicotyledons</taxon>
        <taxon>Gunneridae</taxon>
        <taxon>Pentapetalae</taxon>
        <taxon>rosids</taxon>
        <taxon>malvids</taxon>
        <taxon>Malvales</taxon>
        <taxon>Malvaceae</taxon>
        <taxon>Malvoideae</taxon>
        <taxon>Hibiscus</taxon>
    </lineage>
</organism>
<dbReference type="InterPro" id="IPR036397">
    <property type="entry name" value="RNaseH_sf"/>
</dbReference>
<dbReference type="PANTHER" id="PTHR47723">
    <property type="entry name" value="OS05G0353850 PROTEIN"/>
    <property type="match status" value="1"/>
</dbReference>
<reference evidence="2" key="1">
    <citation type="submission" date="2023-05" db="EMBL/GenBank/DDBJ databases">
        <title>Genome and transcriptome analyses reveal genes involved in the formation of fine ridges on petal epidermal cells in Hibiscus trionum.</title>
        <authorList>
            <person name="Koshimizu S."/>
            <person name="Masuda S."/>
            <person name="Ishii T."/>
            <person name="Shirasu K."/>
            <person name="Hoshino A."/>
            <person name="Arita M."/>
        </authorList>
    </citation>
    <scope>NUCLEOTIDE SEQUENCE</scope>
    <source>
        <strain evidence="2">Hamamatsu line</strain>
    </source>
</reference>
<proteinExistence type="predicted"/>
<evidence type="ECO:0000259" key="1">
    <source>
        <dbReference type="Pfam" id="PF13456"/>
    </source>
</evidence>
<dbReference type="InterPro" id="IPR053151">
    <property type="entry name" value="RNase_H-like"/>
</dbReference>
<dbReference type="CDD" id="cd06222">
    <property type="entry name" value="RNase_H_like"/>
    <property type="match status" value="1"/>
</dbReference>
<dbReference type="InterPro" id="IPR012337">
    <property type="entry name" value="RNaseH-like_sf"/>
</dbReference>